<reference evidence="2" key="1">
    <citation type="submission" date="2016-06" db="UniProtKB">
        <authorList>
            <consortium name="WormBaseParasite"/>
        </authorList>
    </citation>
    <scope>IDENTIFICATION</scope>
</reference>
<dbReference type="Gene3D" id="3.60.10.10">
    <property type="entry name" value="Endonuclease/exonuclease/phosphatase"/>
    <property type="match status" value="2"/>
</dbReference>
<accession>A0A183SUU4</accession>
<name>A0A183SUU4_SCHSO</name>
<dbReference type="AlphaFoldDB" id="A0A183SUU4"/>
<dbReference type="PANTHER" id="PTHR33395">
    <property type="entry name" value="TRANSCRIPTASE, PUTATIVE-RELATED-RELATED"/>
    <property type="match status" value="1"/>
</dbReference>
<evidence type="ECO:0000313" key="2">
    <source>
        <dbReference type="WBParaSite" id="SSLN_0000829601-mRNA-1"/>
    </source>
</evidence>
<dbReference type="Pfam" id="PF14529">
    <property type="entry name" value="Exo_endo_phos_2"/>
    <property type="match status" value="1"/>
</dbReference>
<dbReference type="GO" id="GO:0007508">
    <property type="term" value="P:larval heart development"/>
    <property type="evidence" value="ECO:0007669"/>
    <property type="project" value="TreeGrafter"/>
</dbReference>
<proteinExistence type="predicted"/>
<dbReference type="InterPro" id="IPR005135">
    <property type="entry name" value="Endo/exonuclease/phosphatase"/>
</dbReference>
<evidence type="ECO:0000259" key="1">
    <source>
        <dbReference type="Pfam" id="PF14529"/>
    </source>
</evidence>
<dbReference type="GO" id="GO:0031012">
    <property type="term" value="C:extracellular matrix"/>
    <property type="evidence" value="ECO:0007669"/>
    <property type="project" value="TreeGrafter"/>
</dbReference>
<sequence length="364" mass="40426">LHGEKRNKSAAVSSSPVHFDRAGVSADDYHAVGNSGVPGKGDCVIIQGLLESPAKNPKERIAADLEQFQELINEMLQPSEEITILKAFRLRSHLNVTPQIRPRPLKVVLSGNAEAKLSIRTREDGIEMLFKFQHLTPFDDDGVIIHLLSPEYHQLGYQSAGIHFDQISSYDRTVTPLNWMGAKDGSHLNSRLTFMYTNAQNLLQKIDKLEIHLCDLLPDVISLTETWLSEQIGDMGLALPGFQLFRRDGENRTGGGIAAFLNTLIVGDFNAPNIAWNSASADCFETAVNYQLLCTTGNLLLTQHVLFPTRVREGQQMNCIDLVFTRSPDNIDVLSCLPPLGKNDHVVLMWEYTILSLPAQSIDP</sequence>
<feature type="domain" description="Endonuclease/exonuclease/phosphatase" evidence="1">
    <location>
        <begin position="262"/>
        <end position="346"/>
    </location>
</feature>
<dbReference type="GO" id="GO:0003824">
    <property type="term" value="F:catalytic activity"/>
    <property type="evidence" value="ECO:0007669"/>
    <property type="project" value="InterPro"/>
</dbReference>
<dbReference type="PANTHER" id="PTHR33395:SF22">
    <property type="entry name" value="REVERSE TRANSCRIPTASE DOMAIN-CONTAINING PROTEIN"/>
    <property type="match status" value="1"/>
</dbReference>
<protein>
    <submittedName>
        <fullName evidence="2">Endo/exonuclease/phosphatase domain-containing protein</fullName>
    </submittedName>
</protein>
<dbReference type="InterPro" id="IPR036691">
    <property type="entry name" value="Endo/exonu/phosph_ase_sf"/>
</dbReference>
<organism evidence="2">
    <name type="scientific">Schistocephalus solidus</name>
    <name type="common">Tapeworm</name>
    <dbReference type="NCBI Taxonomy" id="70667"/>
    <lineage>
        <taxon>Eukaryota</taxon>
        <taxon>Metazoa</taxon>
        <taxon>Spiralia</taxon>
        <taxon>Lophotrochozoa</taxon>
        <taxon>Platyhelminthes</taxon>
        <taxon>Cestoda</taxon>
        <taxon>Eucestoda</taxon>
        <taxon>Diphyllobothriidea</taxon>
        <taxon>Diphyllobothriidae</taxon>
        <taxon>Schistocephalus</taxon>
    </lineage>
</organism>
<dbReference type="WBParaSite" id="SSLN_0000829601-mRNA-1">
    <property type="protein sequence ID" value="SSLN_0000829601-mRNA-1"/>
    <property type="gene ID" value="SSLN_0000829601"/>
</dbReference>
<dbReference type="GO" id="GO:0061343">
    <property type="term" value="P:cell adhesion involved in heart morphogenesis"/>
    <property type="evidence" value="ECO:0007669"/>
    <property type="project" value="TreeGrafter"/>
</dbReference>
<dbReference type="SUPFAM" id="SSF56219">
    <property type="entry name" value="DNase I-like"/>
    <property type="match status" value="1"/>
</dbReference>